<dbReference type="RefSeq" id="WP_209490429.1">
    <property type="nucleotide sequence ID" value="NZ_JAGGLC010000001.1"/>
</dbReference>
<keyword evidence="2" id="KW-1185">Reference proteome</keyword>
<proteinExistence type="predicted"/>
<dbReference type="Proteomes" id="UP000823736">
    <property type="component" value="Unassembled WGS sequence"/>
</dbReference>
<evidence type="ECO:0000313" key="2">
    <source>
        <dbReference type="Proteomes" id="UP000823736"/>
    </source>
</evidence>
<accession>A0A8T4GUY0</accession>
<organism evidence="1 2">
    <name type="scientific">Halolamina salifodinae</name>
    <dbReference type="NCBI Taxonomy" id="1202767"/>
    <lineage>
        <taxon>Archaea</taxon>
        <taxon>Methanobacteriati</taxon>
        <taxon>Methanobacteriota</taxon>
        <taxon>Stenosarchaea group</taxon>
        <taxon>Halobacteria</taxon>
        <taxon>Halobacteriales</taxon>
        <taxon>Haloferacaceae</taxon>
    </lineage>
</organism>
<evidence type="ECO:0000313" key="1">
    <source>
        <dbReference type="EMBL" id="MBP1986200.1"/>
    </source>
</evidence>
<dbReference type="AlphaFoldDB" id="A0A8T4GUY0"/>
<sequence length="92" mass="10280">MSTETAHVGLWAAKEMDEITVHLGSGSNWDEPAPIEQLPEGEEYYLTQLREFVDGKVDGETLFEDLPKYEPTLLGEFTINGEGEVLSHTIKV</sequence>
<name>A0A8T4GUY0_9EURY</name>
<comment type="caution">
    <text evidence="1">The sequence shown here is derived from an EMBL/GenBank/DDBJ whole genome shotgun (WGS) entry which is preliminary data.</text>
</comment>
<reference evidence="1" key="1">
    <citation type="submission" date="2021-03" db="EMBL/GenBank/DDBJ databases">
        <title>Genomic Encyclopedia of Type Strains, Phase IV (KMG-IV): sequencing the most valuable type-strain genomes for metagenomic binning, comparative biology and taxonomic classification.</title>
        <authorList>
            <person name="Goeker M."/>
        </authorList>
    </citation>
    <scope>NUCLEOTIDE SEQUENCE</scope>
    <source>
        <strain evidence="1">DSM 26232</strain>
    </source>
</reference>
<protein>
    <submittedName>
        <fullName evidence="1">Uncharacterized protein</fullName>
    </submittedName>
</protein>
<dbReference type="EMBL" id="JAGGLC010000001">
    <property type="protein sequence ID" value="MBP1986200.1"/>
    <property type="molecule type" value="Genomic_DNA"/>
</dbReference>
<gene>
    <name evidence="1" type="ORF">J2753_000673</name>
</gene>